<dbReference type="Proteomes" id="UP000658980">
    <property type="component" value="Unassembled WGS sequence"/>
</dbReference>
<dbReference type="NCBIfam" id="TIGR00176">
    <property type="entry name" value="mobB"/>
    <property type="match status" value="1"/>
</dbReference>
<dbReference type="RefSeq" id="WP_191714450.1">
    <property type="nucleotide sequence ID" value="NZ_JACSPU010000001.1"/>
</dbReference>
<dbReference type="SUPFAM" id="SSF52540">
    <property type="entry name" value="P-loop containing nucleoside triphosphate hydrolases"/>
    <property type="match status" value="1"/>
</dbReference>
<dbReference type="Pfam" id="PF03205">
    <property type="entry name" value="MobB"/>
    <property type="match status" value="1"/>
</dbReference>
<dbReference type="InterPro" id="IPR052539">
    <property type="entry name" value="MGD_biosynthesis_adapter"/>
</dbReference>
<evidence type="ECO:0000259" key="1">
    <source>
        <dbReference type="Pfam" id="PF03205"/>
    </source>
</evidence>
<dbReference type="Gene3D" id="3.40.50.300">
    <property type="entry name" value="P-loop containing nucleotide triphosphate hydrolases"/>
    <property type="match status" value="1"/>
</dbReference>
<protein>
    <submittedName>
        <fullName evidence="2">Molybdopterin-guanine dinucleotide biosynthesis protein B</fullName>
    </submittedName>
</protein>
<dbReference type="InterPro" id="IPR004435">
    <property type="entry name" value="MobB_dom"/>
</dbReference>
<evidence type="ECO:0000313" key="2">
    <source>
        <dbReference type="EMBL" id="MBD8014269.1"/>
    </source>
</evidence>
<organism evidence="2 3">
    <name type="scientific">Planococcus wigleyi</name>
    <dbReference type="NCBI Taxonomy" id="2762216"/>
    <lineage>
        <taxon>Bacteria</taxon>
        <taxon>Bacillati</taxon>
        <taxon>Bacillota</taxon>
        <taxon>Bacilli</taxon>
        <taxon>Bacillales</taxon>
        <taxon>Caryophanaceae</taxon>
        <taxon>Planococcus</taxon>
    </lineage>
</organism>
<dbReference type="PANTHER" id="PTHR40072:SF1">
    <property type="entry name" value="MOLYBDOPTERIN-GUANINE DINUCLEOTIDE BIOSYNTHESIS ADAPTER PROTEIN"/>
    <property type="match status" value="1"/>
</dbReference>
<feature type="domain" description="Molybdopterin-guanine dinucleotide biosynthesis protein B (MobB)" evidence="1">
    <location>
        <begin position="6"/>
        <end position="137"/>
    </location>
</feature>
<sequence length="172" mass="18931">MAALKVLQVVGFKNSGKTTLALNLLEQAKNKGKTVAFIKHHGHGGPLELPKADTDSMRLLGSGADCSIAYGDGIIQMHQQKQTATVEELVDYASLGNPDLILVEGFKEAPFEKIVLLRSVEDSLELQKLQNIVLAIAPEELQLDNIRLILQNDSKLLQNWFANWMVIDNEGI</sequence>
<proteinExistence type="predicted"/>
<dbReference type="PANTHER" id="PTHR40072">
    <property type="entry name" value="MOLYBDOPTERIN-GUANINE DINUCLEOTIDE BIOSYNTHESIS ADAPTER PROTEIN-RELATED"/>
    <property type="match status" value="1"/>
</dbReference>
<dbReference type="InterPro" id="IPR027417">
    <property type="entry name" value="P-loop_NTPase"/>
</dbReference>
<comment type="caution">
    <text evidence="2">The sequence shown here is derived from an EMBL/GenBank/DDBJ whole genome shotgun (WGS) entry which is preliminary data.</text>
</comment>
<evidence type="ECO:0000313" key="3">
    <source>
        <dbReference type="Proteomes" id="UP000658980"/>
    </source>
</evidence>
<gene>
    <name evidence="2" type="primary">mobB</name>
    <name evidence="2" type="ORF">H9630_05490</name>
</gene>
<dbReference type="EMBL" id="JACSPU010000001">
    <property type="protein sequence ID" value="MBD8014269.1"/>
    <property type="molecule type" value="Genomic_DNA"/>
</dbReference>
<keyword evidence="3" id="KW-1185">Reference proteome</keyword>
<reference evidence="2 3" key="1">
    <citation type="submission" date="2020-08" db="EMBL/GenBank/DDBJ databases">
        <title>A Genomic Blueprint of the Chicken Gut Microbiome.</title>
        <authorList>
            <person name="Gilroy R."/>
            <person name="Ravi A."/>
            <person name="Getino M."/>
            <person name="Pursley I."/>
            <person name="Horton D.L."/>
            <person name="Alikhan N.-F."/>
            <person name="Baker D."/>
            <person name="Gharbi K."/>
            <person name="Hall N."/>
            <person name="Watson M."/>
            <person name="Adriaenssens E.M."/>
            <person name="Foster-Nyarko E."/>
            <person name="Jarju S."/>
            <person name="Secka A."/>
            <person name="Antonio M."/>
            <person name="Oren A."/>
            <person name="Chaudhuri R."/>
            <person name="La Ragione R.M."/>
            <person name="Hildebrand F."/>
            <person name="Pallen M.J."/>
        </authorList>
    </citation>
    <scope>NUCLEOTIDE SEQUENCE [LARGE SCALE GENOMIC DNA]</scope>
    <source>
        <strain evidence="2 3">Sa1BUA13</strain>
    </source>
</reference>
<name>A0ABR8WB81_9BACL</name>
<accession>A0ABR8WB81</accession>